<dbReference type="EMBL" id="HACA01018524">
    <property type="protein sequence ID" value="CDW35885.1"/>
    <property type="molecule type" value="Transcribed_RNA"/>
</dbReference>
<reference evidence="1" key="1">
    <citation type="submission" date="2014-05" db="EMBL/GenBank/DDBJ databases">
        <authorList>
            <person name="Chronopoulou M."/>
        </authorList>
    </citation>
    <scope>NUCLEOTIDE SEQUENCE</scope>
    <source>
        <tissue evidence="1">Whole organism</tissue>
    </source>
</reference>
<accession>A0A0K2UCY0</accession>
<protein>
    <submittedName>
        <fullName evidence="1">Uncharacterized protein</fullName>
    </submittedName>
</protein>
<feature type="non-terminal residue" evidence="1">
    <location>
        <position position="1"/>
    </location>
</feature>
<sequence length="35" mass="4209">ICNLIILLKCYLSHQIEGVRQLERVPLQIFNYKIH</sequence>
<organism evidence="1">
    <name type="scientific">Lepeophtheirus salmonis</name>
    <name type="common">Salmon louse</name>
    <name type="synonym">Caligus salmonis</name>
    <dbReference type="NCBI Taxonomy" id="72036"/>
    <lineage>
        <taxon>Eukaryota</taxon>
        <taxon>Metazoa</taxon>
        <taxon>Ecdysozoa</taxon>
        <taxon>Arthropoda</taxon>
        <taxon>Crustacea</taxon>
        <taxon>Multicrustacea</taxon>
        <taxon>Hexanauplia</taxon>
        <taxon>Copepoda</taxon>
        <taxon>Siphonostomatoida</taxon>
        <taxon>Caligidae</taxon>
        <taxon>Lepeophtheirus</taxon>
    </lineage>
</organism>
<evidence type="ECO:0000313" key="1">
    <source>
        <dbReference type="EMBL" id="CDW35885.1"/>
    </source>
</evidence>
<proteinExistence type="predicted"/>
<dbReference type="AlphaFoldDB" id="A0A0K2UCY0"/>
<name>A0A0K2UCY0_LEPSM</name>